<reference evidence="1" key="1">
    <citation type="submission" date="2024-05" db="EMBL/GenBank/DDBJ databases">
        <authorList>
            <person name="Kim S."/>
            <person name="Heo J."/>
            <person name="Choi H."/>
            <person name="Choi Y."/>
            <person name="Kwon S.-W."/>
            <person name="Kim Y."/>
        </authorList>
    </citation>
    <scope>NUCLEOTIDE SEQUENCE</scope>
    <source>
        <strain evidence="1">KACC 23698</strain>
    </source>
</reference>
<protein>
    <submittedName>
        <fullName evidence="1">DUF4054 domain-containing protein</fullName>
    </submittedName>
</protein>
<sequence length="128" mass="13558">MTYTAPTAADLQERYPEFASVNFDRIALVLDEAAAEVGDTWIEADRRPATLALAAHLLAAEGALSENQTVGASLPGEVVGIRVGDVQTTFAKPGATSSGVSAEDFGSTVYGRRFLMLRRRSFPAVLAV</sequence>
<gene>
    <name evidence="1" type="ORF">ABEG18_13065</name>
</gene>
<name>A0AAU7JMK2_9HYPH</name>
<organism evidence="1">
    <name type="scientific">Alsobacter sp. KACC 23698</name>
    <dbReference type="NCBI Taxonomy" id="3149229"/>
    <lineage>
        <taxon>Bacteria</taxon>
        <taxon>Pseudomonadati</taxon>
        <taxon>Pseudomonadota</taxon>
        <taxon>Alphaproteobacteria</taxon>
        <taxon>Hyphomicrobiales</taxon>
        <taxon>Alsobacteraceae</taxon>
        <taxon>Alsobacter</taxon>
    </lineage>
</organism>
<dbReference type="EMBL" id="CP157484">
    <property type="protein sequence ID" value="XBO41642.1"/>
    <property type="molecule type" value="Genomic_DNA"/>
</dbReference>
<accession>A0AAU7JMK2</accession>
<dbReference type="InterPro" id="IPR025127">
    <property type="entry name" value="DUF4054"/>
</dbReference>
<dbReference type="AlphaFoldDB" id="A0AAU7JMK2"/>
<dbReference type="RefSeq" id="WP_406858498.1">
    <property type="nucleotide sequence ID" value="NZ_CP157484.1"/>
</dbReference>
<proteinExistence type="predicted"/>
<dbReference type="Pfam" id="PF13262">
    <property type="entry name" value="DUF4054"/>
    <property type="match status" value="1"/>
</dbReference>
<evidence type="ECO:0000313" key="1">
    <source>
        <dbReference type="EMBL" id="XBO41642.1"/>
    </source>
</evidence>